<evidence type="ECO:0000313" key="11">
    <source>
        <dbReference type="Proteomes" id="UP001497392"/>
    </source>
</evidence>
<dbReference type="EMBL" id="CAXHTA020000002">
    <property type="protein sequence ID" value="CAL5219811.1"/>
    <property type="molecule type" value="Genomic_DNA"/>
</dbReference>
<dbReference type="Proteomes" id="UP001497392">
    <property type="component" value="Unassembled WGS sequence"/>
</dbReference>
<dbReference type="InterPro" id="IPR000225">
    <property type="entry name" value="Armadillo"/>
</dbReference>
<protein>
    <recommendedName>
        <fullName evidence="7">Vacuolar protein 8</fullName>
    </recommendedName>
</protein>
<dbReference type="InterPro" id="IPR045156">
    <property type="entry name" value="Vac8"/>
</dbReference>
<feature type="repeat" description="ARM" evidence="8">
    <location>
        <begin position="113"/>
        <end position="141"/>
    </location>
</feature>
<comment type="caution">
    <text evidence="10">The sequence shown here is derived from an EMBL/GenBank/DDBJ whole genome shotgun (WGS) entry which is preliminary data.</text>
</comment>
<evidence type="ECO:0000256" key="9">
    <source>
        <dbReference type="SAM" id="MobiDB-lite"/>
    </source>
</evidence>
<evidence type="ECO:0000313" key="10">
    <source>
        <dbReference type="EMBL" id="CAL5219811.1"/>
    </source>
</evidence>
<feature type="compositionally biased region" description="Polar residues" evidence="9">
    <location>
        <begin position="1"/>
        <end position="13"/>
    </location>
</feature>
<accession>A0ABP1FIP6</accession>
<dbReference type="Gene3D" id="1.25.10.10">
    <property type="entry name" value="Leucine-rich Repeat Variant"/>
    <property type="match status" value="2"/>
</dbReference>
<evidence type="ECO:0000256" key="8">
    <source>
        <dbReference type="PROSITE-ProRule" id="PRU00259"/>
    </source>
</evidence>
<evidence type="ECO:0000256" key="1">
    <source>
        <dbReference type="ARBA" id="ARBA00004592"/>
    </source>
</evidence>
<keyword evidence="6" id="KW-0449">Lipoprotein</keyword>
<dbReference type="PANTHER" id="PTHR47249:SF1">
    <property type="entry name" value="VACUOLAR PROTEIN 8"/>
    <property type="match status" value="1"/>
</dbReference>
<evidence type="ECO:0000256" key="2">
    <source>
        <dbReference type="ARBA" id="ARBA00005462"/>
    </source>
</evidence>
<evidence type="ECO:0000256" key="5">
    <source>
        <dbReference type="ARBA" id="ARBA00023136"/>
    </source>
</evidence>
<evidence type="ECO:0000256" key="3">
    <source>
        <dbReference type="ARBA" id="ARBA00022554"/>
    </source>
</evidence>
<comment type="similarity">
    <text evidence="2">Belongs to the beta-catenin family.</text>
</comment>
<keyword evidence="4" id="KW-0677">Repeat</keyword>
<dbReference type="InterPro" id="IPR016024">
    <property type="entry name" value="ARM-type_fold"/>
</dbReference>
<sequence>MPSSGAPQENGSRQYPDIFTGSPQDRAGQLSAALEHIRSPSMQVTAYRNGSAYQLWQLHRLAKESDCQRILLAENAISTLVPLLADEQLAAGSASILQRLAGEEGTESVLQAGGVDKLVALLSSPSGKTREAAAMALYHLSVASPAFCSETFDRLCVAMLHARGEAAVLAALDLLFTGDAAEGLAATYLTNVLVSGPGQKWRDYFVCRGTSALTCLLQQLTAASASPAATFAASRALAGLAANPANQSDTIKGLVAALQRGEDVGKQKAALLLWEMLQAPGSGSTNTAVVSLCASSEGLVPGISWALHAGAFAAAGVLHALVHDNHRVTNSVTQDVDTDSIRLRLSVPEANVVPQLTSLLHSTDGLSSAAAAHALANMTAFRSGGCDPCANRKVGGAGFLAIPHLRPSPGGGACQHRPQGLVAASSAPASLLGLLNASGHASTVSACVATLNNLCASEEGADKVFEEAKRFAPHGLDGVKQRLLQLISWKQLPNRIQDAARNILLRMEGKHRNLPPISLITLLLMPPTQVPAFPEP</sequence>
<evidence type="ECO:0000256" key="6">
    <source>
        <dbReference type="ARBA" id="ARBA00023288"/>
    </source>
</evidence>
<feature type="region of interest" description="Disordered" evidence="9">
    <location>
        <begin position="1"/>
        <end position="22"/>
    </location>
</feature>
<dbReference type="SUPFAM" id="SSF48371">
    <property type="entry name" value="ARM repeat"/>
    <property type="match status" value="1"/>
</dbReference>
<dbReference type="PANTHER" id="PTHR47249">
    <property type="entry name" value="VACUOLAR PROTEIN 8"/>
    <property type="match status" value="1"/>
</dbReference>
<name>A0ABP1FIP6_9CHLO</name>
<keyword evidence="5" id="KW-0472">Membrane</keyword>
<comment type="subcellular location">
    <subcellularLocation>
        <location evidence="1">Vacuole membrane</location>
        <topology evidence="1">Lipid-anchor</topology>
    </subcellularLocation>
</comment>
<dbReference type="InterPro" id="IPR011989">
    <property type="entry name" value="ARM-like"/>
</dbReference>
<reference evidence="10 11" key="1">
    <citation type="submission" date="2024-06" db="EMBL/GenBank/DDBJ databases">
        <authorList>
            <person name="Kraege A."/>
            <person name="Thomma B."/>
        </authorList>
    </citation>
    <scope>NUCLEOTIDE SEQUENCE [LARGE SCALE GENOMIC DNA]</scope>
</reference>
<gene>
    <name evidence="10" type="primary">g1721</name>
    <name evidence="10" type="ORF">VP750_LOCUS1470</name>
</gene>
<dbReference type="Pfam" id="PF00514">
    <property type="entry name" value="Arm"/>
    <property type="match status" value="1"/>
</dbReference>
<dbReference type="PROSITE" id="PS50176">
    <property type="entry name" value="ARM_REPEAT"/>
    <property type="match status" value="1"/>
</dbReference>
<keyword evidence="11" id="KW-1185">Reference proteome</keyword>
<evidence type="ECO:0000256" key="4">
    <source>
        <dbReference type="ARBA" id="ARBA00022737"/>
    </source>
</evidence>
<proteinExistence type="inferred from homology"/>
<keyword evidence="3" id="KW-0926">Vacuole</keyword>
<evidence type="ECO:0000256" key="7">
    <source>
        <dbReference type="ARBA" id="ARBA00026209"/>
    </source>
</evidence>
<dbReference type="SMART" id="SM00185">
    <property type="entry name" value="ARM"/>
    <property type="match status" value="4"/>
</dbReference>
<organism evidence="10 11">
    <name type="scientific">Coccomyxa viridis</name>
    <dbReference type="NCBI Taxonomy" id="1274662"/>
    <lineage>
        <taxon>Eukaryota</taxon>
        <taxon>Viridiplantae</taxon>
        <taxon>Chlorophyta</taxon>
        <taxon>core chlorophytes</taxon>
        <taxon>Trebouxiophyceae</taxon>
        <taxon>Trebouxiophyceae incertae sedis</taxon>
        <taxon>Coccomyxaceae</taxon>
        <taxon>Coccomyxa</taxon>
    </lineage>
</organism>